<evidence type="ECO:0000256" key="3">
    <source>
        <dbReference type="ARBA" id="ARBA00023163"/>
    </source>
</evidence>
<evidence type="ECO:0000256" key="2">
    <source>
        <dbReference type="ARBA" id="ARBA00023125"/>
    </source>
</evidence>
<dbReference type="InterPro" id="IPR036388">
    <property type="entry name" value="WH-like_DNA-bd_sf"/>
</dbReference>
<dbReference type="Pfam" id="PF01614">
    <property type="entry name" value="IclR_C"/>
    <property type="match status" value="1"/>
</dbReference>
<dbReference type="InterPro" id="IPR036390">
    <property type="entry name" value="WH_DNA-bd_sf"/>
</dbReference>
<dbReference type="InterPro" id="IPR005471">
    <property type="entry name" value="Tscrpt_reg_IclR_N"/>
</dbReference>
<dbReference type="PROSITE" id="PS51077">
    <property type="entry name" value="HTH_ICLR"/>
    <property type="match status" value="1"/>
</dbReference>
<dbReference type="Pfam" id="PF09339">
    <property type="entry name" value="HTH_IclR"/>
    <property type="match status" value="1"/>
</dbReference>
<dbReference type="Gene3D" id="3.30.450.40">
    <property type="match status" value="1"/>
</dbReference>
<dbReference type="PANTHER" id="PTHR30136">
    <property type="entry name" value="HELIX-TURN-HELIX TRANSCRIPTIONAL REGULATOR, ICLR FAMILY"/>
    <property type="match status" value="1"/>
</dbReference>
<dbReference type="SMART" id="SM00346">
    <property type="entry name" value="HTH_ICLR"/>
    <property type="match status" value="1"/>
</dbReference>
<dbReference type="InterPro" id="IPR050707">
    <property type="entry name" value="HTH_MetabolicPath_Reg"/>
</dbReference>
<dbReference type="Gene3D" id="1.10.10.10">
    <property type="entry name" value="Winged helix-like DNA-binding domain superfamily/Winged helix DNA-binding domain"/>
    <property type="match status" value="1"/>
</dbReference>
<dbReference type="AlphaFoldDB" id="A0A839SLJ3"/>
<sequence>MKRNPSPEKSARTVHAVKHLTDILRCVSKSSDPIGVNEVARQVGLDKSSVSRLIASLEQERLLQKGRDGGIRLGLGLLAIAAPLMRDLGLSTRVRPSLEELAERTGETVNLSVWSGSESVSIAQALGSNAITHFASPGQTNPAHCTASGKVLLAFEPPEVVEHVLSQPLEKYTDRTVVDPRIIRQQLQEIRARGYAVNHGEFALDVCAVSAAVCDLDGSLVGALTVTIPAYRFDQDRQAAVLTSTLSVANDLSEQFGFRGKAFRSAL</sequence>
<name>A0A839SLJ3_9PROT</name>
<dbReference type="SUPFAM" id="SSF55781">
    <property type="entry name" value="GAF domain-like"/>
    <property type="match status" value="1"/>
</dbReference>
<dbReference type="RefSeq" id="WP_221205652.1">
    <property type="nucleotide sequence ID" value="NZ_JACHXA010000001.1"/>
</dbReference>
<dbReference type="GO" id="GO:0003700">
    <property type="term" value="F:DNA-binding transcription factor activity"/>
    <property type="evidence" value="ECO:0007669"/>
    <property type="project" value="TreeGrafter"/>
</dbReference>
<evidence type="ECO:0000259" key="4">
    <source>
        <dbReference type="PROSITE" id="PS51077"/>
    </source>
</evidence>
<dbReference type="InterPro" id="IPR014757">
    <property type="entry name" value="Tscrpt_reg_IclR_C"/>
</dbReference>
<organism evidence="6 7">
    <name type="scientific">Limibacillus halophilus</name>
    <dbReference type="NCBI Taxonomy" id="1579333"/>
    <lineage>
        <taxon>Bacteria</taxon>
        <taxon>Pseudomonadati</taxon>
        <taxon>Pseudomonadota</taxon>
        <taxon>Alphaproteobacteria</taxon>
        <taxon>Rhodospirillales</taxon>
        <taxon>Rhodovibrionaceae</taxon>
        <taxon>Limibacillus</taxon>
    </lineage>
</organism>
<accession>A0A839SLJ3</accession>
<evidence type="ECO:0000256" key="1">
    <source>
        <dbReference type="ARBA" id="ARBA00023015"/>
    </source>
</evidence>
<dbReference type="GO" id="GO:0003677">
    <property type="term" value="F:DNA binding"/>
    <property type="evidence" value="ECO:0007669"/>
    <property type="project" value="UniProtKB-KW"/>
</dbReference>
<protein>
    <submittedName>
        <fullName evidence="6">DNA-binding IclR family transcriptional regulator</fullName>
    </submittedName>
</protein>
<dbReference type="PANTHER" id="PTHR30136:SF35">
    <property type="entry name" value="HTH-TYPE TRANSCRIPTIONAL REGULATOR RV1719"/>
    <property type="match status" value="1"/>
</dbReference>
<evidence type="ECO:0000259" key="5">
    <source>
        <dbReference type="PROSITE" id="PS51078"/>
    </source>
</evidence>
<keyword evidence="2 6" id="KW-0238">DNA-binding</keyword>
<evidence type="ECO:0000313" key="6">
    <source>
        <dbReference type="EMBL" id="MBB3063767.1"/>
    </source>
</evidence>
<evidence type="ECO:0000313" key="7">
    <source>
        <dbReference type="Proteomes" id="UP000581135"/>
    </source>
</evidence>
<feature type="domain" description="HTH iclR-type" evidence="4">
    <location>
        <begin position="14"/>
        <end position="75"/>
    </location>
</feature>
<keyword evidence="3" id="KW-0804">Transcription</keyword>
<reference evidence="6 7" key="1">
    <citation type="submission" date="2020-08" db="EMBL/GenBank/DDBJ databases">
        <title>Genomic Encyclopedia of Type Strains, Phase III (KMG-III): the genomes of soil and plant-associated and newly described type strains.</title>
        <authorList>
            <person name="Whitman W."/>
        </authorList>
    </citation>
    <scope>NUCLEOTIDE SEQUENCE [LARGE SCALE GENOMIC DNA]</scope>
    <source>
        <strain evidence="6 7">CECT 8803</strain>
    </source>
</reference>
<proteinExistence type="predicted"/>
<dbReference type="EMBL" id="JACHXA010000001">
    <property type="protein sequence ID" value="MBB3063767.1"/>
    <property type="molecule type" value="Genomic_DNA"/>
</dbReference>
<keyword evidence="7" id="KW-1185">Reference proteome</keyword>
<dbReference type="InterPro" id="IPR029016">
    <property type="entry name" value="GAF-like_dom_sf"/>
</dbReference>
<comment type="caution">
    <text evidence="6">The sequence shown here is derived from an EMBL/GenBank/DDBJ whole genome shotgun (WGS) entry which is preliminary data.</text>
</comment>
<keyword evidence="1" id="KW-0805">Transcription regulation</keyword>
<dbReference type="Proteomes" id="UP000581135">
    <property type="component" value="Unassembled WGS sequence"/>
</dbReference>
<dbReference type="GO" id="GO:0045892">
    <property type="term" value="P:negative regulation of DNA-templated transcription"/>
    <property type="evidence" value="ECO:0007669"/>
    <property type="project" value="TreeGrafter"/>
</dbReference>
<feature type="domain" description="IclR-ED" evidence="5">
    <location>
        <begin position="76"/>
        <end position="258"/>
    </location>
</feature>
<dbReference type="SUPFAM" id="SSF46785">
    <property type="entry name" value="Winged helix' DNA-binding domain"/>
    <property type="match status" value="1"/>
</dbReference>
<dbReference type="PROSITE" id="PS51078">
    <property type="entry name" value="ICLR_ED"/>
    <property type="match status" value="1"/>
</dbReference>
<gene>
    <name evidence="6" type="ORF">FHR98_000032</name>
</gene>